<evidence type="ECO:0000313" key="7">
    <source>
        <dbReference type="EMBL" id="KFO33153.1"/>
    </source>
</evidence>
<keyword evidence="2 5" id="KW-0175">Coiled coil</keyword>
<reference evidence="7 8" key="1">
    <citation type="submission" date="2013-11" db="EMBL/GenBank/DDBJ databases">
        <title>The Damaraland mole rat (Fukomys damarensis) genome and evolution of African mole rats.</title>
        <authorList>
            <person name="Gladyshev V.N."/>
            <person name="Fang X."/>
        </authorList>
    </citation>
    <scope>NUCLEOTIDE SEQUENCE [LARGE SCALE GENOMIC DNA]</scope>
    <source>
        <tissue evidence="7">Liver</tissue>
    </source>
</reference>
<keyword evidence="3" id="KW-0539">Nucleus</keyword>
<dbReference type="PANTHER" id="PTHR13372:SF2">
    <property type="entry name" value="GEMININ COILED-COIL DOMAIN-CONTAINING PROTEIN 1"/>
    <property type="match status" value="1"/>
</dbReference>
<dbReference type="eggNOG" id="ENOG502RE7T">
    <property type="taxonomic scope" value="Eukaryota"/>
</dbReference>
<evidence type="ECO:0000256" key="1">
    <source>
        <dbReference type="ARBA" id="ARBA00004123"/>
    </source>
</evidence>
<feature type="coiled-coil region" evidence="5">
    <location>
        <begin position="170"/>
        <end position="197"/>
    </location>
</feature>
<evidence type="ECO:0000256" key="3">
    <source>
        <dbReference type="ARBA" id="ARBA00023242"/>
    </source>
</evidence>
<dbReference type="AlphaFoldDB" id="A0A091DRS0"/>
<dbReference type="PANTHER" id="PTHR13372">
    <property type="entry name" value="GEMININ"/>
    <property type="match status" value="1"/>
</dbReference>
<gene>
    <name evidence="7" type="ORF">H920_05341</name>
</gene>
<evidence type="ECO:0000256" key="2">
    <source>
        <dbReference type="ARBA" id="ARBA00023054"/>
    </source>
</evidence>
<evidence type="ECO:0000256" key="4">
    <source>
        <dbReference type="ARBA" id="ARBA00023306"/>
    </source>
</evidence>
<dbReference type="EMBL" id="KN122104">
    <property type="protein sequence ID" value="KFO33153.1"/>
    <property type="molecule type" value="Genomic_DNA"/>
</dbReference>
<dbReference type="Proteomes" id="UP000028990">
    <property type="component" value="Unassembled WGS sequence"/>
</dbReference>
<evidence type="ECO:0000256" key="5">
    <source>
        <dbReference type="SAM" id="Coils"/>
    </source>
</evidence>
<evidence type="ECO:0000313" key="8">
    <source>
        <dbReference type="Proteomes" id="UP000028990"/>
    </source>
</evidence>
<organism evidence="7 8">
    <name type="scientific">Fukomys damarensis</name>
    <name type="common">Damaraland mole rat</name>
    <name type="synonym">Cryptomys damarensis</name>
    <dbReference type="NCBI Taxonomy" id="885580"/>
    <lineage>
        <taxon>Eukaryota</taxon>
        <taxon>Metazoa</taxon>
        <taxon>Chordata</taxon>
        <taxon>Craniata</taxon>
        <taxon>Vertebrata</taxon>
        <taxon>Euteleostomi</taxon>
        <taxon>Mammalia</taxon>
        <taxon>Eutheria</taxon>
        <taxon>Euarchontoglires</taxon>
        <taxon>Glires</taxon>
        <taxon>Rodentia</taxon>
        <taxon>Hystricomorpha</taxon>
        <taxon>Bathyergidae</taxon>
        <taxon>Fukomys</taxon>
    </lineage>
</organism>
<proteinExistence type="predicted"/>
<feature type="region of interest" description="Disordered" evidence="6">
    <location>
        <begin position="225"/>
        <end position="251"/>
    </location>
</feature>
<sequence>MNKLTAECAEDNTEGKQKKTEELRTVCVGVGGLRLPGQRCVRHLQGQPFPAKNCPVKRVSSATLRSPWRSDNMLLTNHRFEQDKNTILPCQDQYFSGGQNYNCPLSTATSEPSVDVSTETWVSFWAAGLLDNSEPQQAPQAQEPACDLNFPVPDSCSWEEAQLSSQLYRNKQLQDTLIQKEEELARLHEENNHLRQYLNSTLVKCLEEKAKKLLSSDEFSKACGKFRKGKRKPREHRYSPAETPHPKNAKRNLSSEFANQPEQPGPPVDAWVLQTLGLKDFNTIDDARSANCSALSAPPQGVTSTYSHFLGEAVDYENVPRDNLPHDYEGERAALLHRTASPGEDLHYFSQPPHPPVRVPVLPYHDADVSPNKTEVAFSASLSPHCNVKTHSFHQGQAFVRRDEEGGWRFTWVPKQSQ</sequence>
<comment type="subcellular location">
    <subcellularLocation>
        <location evidence="1">Nucleus</location>
    </subcellularLocation>
</comment>
<protein>
    <submittedName>
        <fullName evidence="7">Geminin coiled-coil domain-containing protein 1</fullName>
    </submittedName>
</protein>
<dbReference type="CDD" id="cd22588">
    <property type="entry name" value="GemC1_CC"/>
    <property type="match status" value="1"/>
</dbReference>
<evidence type="ECO:0000256" key="6">
    <source>
        <dbReference type="SAM" id="MobiDB-lite"/>
    </source>
</evidence>
<feature type="compositionally biased region" description="Basic residues" evidence="6">
    <location>
        <begin position="225"/>
        <end position="235"/>
    </location>
</feature>
<dbReference type="InterPro" id="IPR059237">
    <property type="entry name" value="GemC1_CC"/>
</dbReference>
<accession>A0A091DRS0</accession>
<name>A0A091DRS0_FUKDA</name>
<dbReference type="GO" id="GO:0005634">
    <property type="term" value="C:nucleus"/>
    <property type="evidence" value="ECO:0007669"/>
    <property type="project" value="UniProtKB-SubCell"/>
</dbReference>
<keyword evidence="4" id="KW-0131">Cell cycle</keyword>
<keyword evidence="8" id="KW-1185">Reference proteome</keyword>
<dbReference type="GO" id="GO:0008156">
    <property type="term" value="P:negative regulation of DNA replication"/>
    <property type="evidence" value="ECO:0007669"/>
    <property type="project" value="TreeGrafter"/>
</dbReference>
<dbReference type="GO" id="GO:0045786">
    <property type="term" value="P:negative regulation of cell cycle"/>
    <property type="evidence" value="ECO:0007669"/>
    <property type="project" value="TreeGrafter"/>
</dbReference>